<reference evidence="3 5" key="2">
    <citation type="submission" date="2019-06" db="EMBL/GenBank/DDBJ databases">
        <authorList>
            <person name="Rodrigo-Torres L."/>
            <person name="Arahal R. D."/>
            <person name="Lucena T."/>
        </authorList>
    </citation>
    <scope>NUCLEOTIDE SEQUENCE [LARGE SCALE GENOMIC DNA]</scope>
    <source>
        <strain evidence="3 5">INIA P508</strain>
    </source>
</reference>
<dbReference type="PROSITE" id="PS50943">
    <property type="entry name" value="HTH_CROC1"/>
    <property type="match status" value="1"/>
</dbReference>
<dbReference type="AlphaFoldDB" id="A0A099YA22"/>
<dbReference type="RefSeq" id="WP_034541031.1">
    <property type="nucleotide sequence ID" value="NZ_CABFNH010000009.1"/>
</dbReference>
<dbReference type="InterPro" id="IPR010982">
    <property type="entry name" value="Lambda_DNA-bd_dom_sf"/>
</dbReference>
<proteinExistence type="predicted"/>
<evidence type="ECO:0000313" key="4">
    <source>
        <dbReference type="Proteomes" id="UP000030001"/>
    </source>
</evidence>
<evidence type="ECO:0000313" key="5">
    <source>
        <dbReference type="Proteomes" id="UP000365705"/>
    </source>
</evidence>
<dbReference type="EMBL" id="JROC01000037">
    <property type="protein sequence ID" value="KGL66241.1"/>
    <property type="molecule type" value="Genomic_DNA"/>
</dbReference>
<dbReference type="Gene3D" id="1.10.260.40">
    <property type="entry name" value="lambda repressor-like DNA-binding domains"/>
    <property type="match status" value="1"/>
</dbReference>
<dbReference type="InterPro" id="IPR001387">
    <property type="entry name" value="Cro/C1-type_HTH"/>
</dbReference>
<dbReference type="Proteomes" id="UP000030001">
    <property type="component" value="Unassembled WGS sequence"/>
</dbReference>
<name>A0A099YA22_LIMMU</name>
<evidence type="ECO:0000313" key="2">
    <source>
        <dbReference type="EMBL" id="KGL66241.1"/>
    </source>
</evidence>
<protein>
    <recommendedName>
        <fullName evidence="1">HTH cro/C1-type domain-containing protein</fullName>
    </recommendedName>
</protein>
<dbReference type="SUPFAM" id="SSF47413">
    <property type="entry name" value="lambda repressor-like DNA-binding domains"/>
    <property type="match status" value="1"/>
</dbReference>
<gene>
    <name evidence="3" type="ORF">LMUP508_00835</name>
    <name evidence="2" type="ORF">LX03_09395</name>
</gene>
<sequence>MENIISFRSQNFANNLAALMDKNNETPLELSERIHEAYPTIMAWLNGDVPTKEKLYKLKSHYHVSVSYLTDEHHTFDVTREIAAHIDDNTSESEKIMIIDFIERLKESRQNNNTDHQE</sequence>
<accession>A0A099YA22</accession>
<evidence type="ECO:0000259" key="1">
    <source>
        <dbReference type="PROSITE" id="PS50943"/>
    </source>
</evidence>
<reference evidence="2 4" key="1">
    <citation type="submission" date="2014-09" db="EMBL/GenBank/DDBJ databases">
        <title>Lactobacillus mucosae CRL573 Genome Sequencing.</title>
        <authorList>
            <person name="Bleckwedel J."/>
            <person name="Teran L.C."/>
            <person name="Bonacina J."/>
            <person name="Saavedra L."/>
            <person name="Mozzi F.B."/>
            <person name="Raya R.R."/>
        </authorList>
    </citation>
    <scope>NUCLEOTIDE SEQUENCE [LARGE SCALE GENOMIC DNA]</scope>
    <source>
        <strain evidence="2 4">CRL573</strain>
    </source>
</reference>
<organism evidence="2 4">
    <name type="scientific">Limosilactobacillus mucosae</name>
    <name type="common">Lactobacillus mucosae</name>
    <dbReference type="NCBI Taxonomy" id="97478"/>
    <lineage>
        <taxon>Bacteria</taxon>
        <taxon>Bacillati</taxon>
        <taxon>Bacillota</taxon>
        <taxon>Bacilli</taxon>
        <taxon>Lactobacillales</taxon>
        <taxon>Lactobacillaceae</taxon>
        <taxon>Limosilactobacillus</taxon>
    </lineage>
</organism>
<feature type="domain" description="HTH cro/C1-type" evidence="1">
    <location>
        <begin position="16"/>
        <end position="69"/>
    </location>
</feature>
<dbReference type="EMBL" id="CABFNH010000009">
    <property type="protein sequence ID" value="VTZ89639.1"/>
    <property type="molecule type" value="Genomic_DNA"/>
</dbReference>
<evidence type="ECO:0000313" key="3">
    <source>
        <dbReference type="EMBL" id="VTZ89639.1"/>
    </source>
</evidence>
<dbReference type="Proteomes" id="UP000365705">
    <property type="component" value="Unassembled WGS sequence"/>
</dbReference>
<dbReference type="GO" id="GO:0003677">
    <property type="term" value="F:DNA binding"/>
    <property type="evidence" value="ECO:0007669"/>
    <property type="project" value="InterPro"/>
</dbReference>